<reference evidence="2" key="1">
    <citation type="submission" date="2022-07" db="EMBL/GenBank/DDBJ databases">
        <title>Phylogenomic reconstructions and comparative analyses of Kickxellomycotina fungi.</title>
        <authorList>
            <person name="Reynolds N.K."/>
            <person name="Stajich J.E."/>
            <person name="Barry K."/>
            <person name="Grigoriev I.V."/>
            <person name="Crous P."/>
            <person name="Smith M.E."/>
        </authorList>
    </citation>
    <scope>NUCLEOTIDE SEQUENCE</scope>
    <source>
        <strain evidence="2">NBRC 105413</strain>
    </source>
</reference>
<evidence type="ECO:0000256" key="1">
    <source>
        <dbReference type="SAM" id="MobiDB-lite"/>
    </source>
</evidence>
<sequence>MGDFYSMLDTMQKEGLSGPPPMDGSMRLDTKALDKFVDDSDDPRWNSLFMQYFIENEDTNHDDMLFFVRQIDDLSDASNGGRGANGEEQDPVFVLRKQSPPSILPPLTEVIMWKETFLLNLIVQMPCKLTVAVCRRRSKQGSQRGGMSVVRKHVSKRVYALPNKSRMDRPKDNVSPPECSWPYIYYVIDDYEDMFEDMFIKKGEYLCVELSARIPVPEDPLAPPLPPSSSPKGAADTSEKPLSVASQDATNNNNNNNNSSSVFNSVRSRLTSAASGTGTGTCKVVLFQGAASFSALVDNYAHRLSSKNMLHRLRKPTYTPEFIMMRGPGGKGHAQVAITGRSSADEAEFASRNASRVSSPILQPHLGLSANVNVNANTNASAVPSSISGSLWPKMPAVASPHLQPISTVNSTPASPSLSAWLKRISLPSIAENLSQATSPPPPPKSLQASMTFVSIPWNSIIDDLLNFKRQLD</sequence>
<keyword evidence="3" id="KW-1185">Reference proteome</keyword>
<evidence type="ECO:0000313" key="2">
    <source>
        <dbReference type="EMBL" id="KAJ1646427.1"/>
    </source>
</evidence>
<dbReference type="Proteomes" id="UP001145021">
    <property type="component" value="Unassembled WGS sequence"/>
</dbReference>
<protein>
    <submittedName>
        <fullName evidence="2">Uncharacterized protein</fullName>
    </submittedName>
</protein>
<name>A0A9W8CKV5_9FUNG</name>
<feature type="compositionally biased region" description="Pro residues" evidence="1">
    <location>
        <begin position="219"/>
        <end position="229"/>
    </location>
</feature>
<accession>A0A9W8CKV5</accession>
<feature type="region of interest" description="Disordered" evidence="1">
    <location>
        <begin position="219"/>
        <end position="262"/>
    </location>
</feature>
<dbReference type="InterPro" id="IPR019141">
    <property type="entry name" value="DUF2045"/>
</dbReference>
<dbReference type="PANTHER" id="PTHR21477:SF13">
    <property type="entry name" value="KIAA0930"/>
    <property type="match status" value="1"/>
</dbReference>
<evidence type="ECO:0000313" key="3">
    <source>
        <dbReference type="Proteomes" id="UP001145021"/>
    </source>
</evidence>
<feature type="compositionally biased region" description="Low complexity" evidence="1">
    <location>
        <begin position="251"/>
        <end position="262"/>
    </location>
</feature>
<proteinExistence type="predicted"/>
<organism evidence="2 3">
    <name type="scientific">Coemansia asiatica</name>
    <dbReference type="NCBI Taxonomy" id="1052880"/>
    <lineage>
        <taxon>Eukaryota</taxon>
        <taxon>Fungi</taxon>
        <taxon>Fungi incertae sedis</taxon>
        <taxon>Zoopagomycota</taxon>
        <taxon>Kickxellomycotina</taxon>
        <taxon>Kickxellomycetes</taxon>
        <taxon>Kickxellales</taxon>
        <taxon>Kickxellaceae</taxon>
        <taxon>Coemansia</taxon>
    </lineage>
</organism>
<dbReference type="EMBL" id="JANBOH010000061">
    <property type="protein sequence ID" value="KAJ1646427.1"/>
    <property type="molecule type" value="Genomic_DNA"/>
</dbReference>
<dbReference type="PANTHER" id="PTHR21477">
    <property type="entry name" value="ZGC:172139"/>
    <property type="match status" value="1"/>
</dbReference>
<gene>
    <name evidence="2" type="ORF">LPJ64_002072</name>
</gene>
<dbReference type="Pfam" id="PF09741">
    <property type="entry name" value="DUF2045"/>
    <property type="match status" value="1"/>
</dbReference>
<comment type="caution">
    <text evidence="2">The sequence shown here is derived from an EMBL/GenBank/DDBJ whole genome shotgun (WGS) entry which is preliminary data.</text>
</comment>
<dbReference type="AlphaFoldDB" id="A0A9W8CKV5"/>